<name>A0ACC0BB07_CATRO</name>
<dbReference type="Proteomes" id="UP001060085">
    <property type="component" value="Linkage Group LG04"/>
</dbReference>
<accession>A0ACC0BB07</accession>
<evidence type="ECO:0000313" key="1">
    <source>
        <dbReference type="EMBL" id="KAI5669805.1"/>
    </source>
</evidence>
<sequence length="200" mass="22884">MASRKPTNSVLNPGVLYGEEDYKVKGHQFFSYKSGFELMQNCDLPPPVKVFAGPEKIILSPITREDFDGSGGMEFSGEKLELLKALRLSQTRAREAERKLCILSKERDDLSKFLLEESLQLFAYKQWLKLMEYQVSKLEKQEKKKKQECAACQRGTICWDAAKIEDEEDDQKGSKSMKWFVAFAFCLGIAGFGFACWLHI</sequence>
<keyword evidence="2" id="KW-1185">Reference proteome</keyword>
<gene>
    <name evidence="1" type="ORF">M9H77_19658</name>
</gene>
<protein>
    <submittedName>
        <fullName evidence="1">Uncharacterized protein</fullName>
    </submittedName>
</protein>
<organism evidence="1 2">
    <name type="scientific">Catharanthus roseus</name>
    <name type="common">Madagascar periwinkle</name>
    <name type="synonym">Vinca rosea</name>
    <dbReference type="NCBI Taxonomy" id="4058"/>
    <lineage>
        <taxon>Eukaryota</taxon>
        <taxon>Viridiplantae</taxon>
        <taxon>Streptophyta</taxon>
        <taxon>Embryophyta</taxon>
        <taxon>Tracheophyta</taxon>
        <taxon>Spermatophyta</taxon>
        <taxon>Magnoliopsida</taxon>
        <taxon>eudicotyledons</taxon>
        <taxon>Gunneridae</taxon>
        <taxon>Pentapetalae</taxon>
        <taxon>asterids</taxon>
        <taxon>lamiids</taxon>
        <taxon>Gentianales</taxon>
        <taxon>Apocynaceae</taxon>
        <taxon>Rauvolfioideae</taxon>
        <taxon>Vinceae</taxon>
        <taxon>Catharanthinae</taxon>
        <taxon>Catharanthus</taxon>
    </lineage>
</organism>
<reference evidence="2" key="1">
    <citation type="journal article" date="2023" name="Nat. Plants">
        <title>Single-cell RNA sequencing provides a high-resolution roadmap for understanding the multicellular compartmentation of specialized metabolism.</title>
        <authorList>
            <person name="Sun S."/>
            <person name="Shen X."/>
            <person name="Li Y."/>
            <person name="Li Y."/>
            <person name="Wang S."/>
            <person name="Li R."/>
            <person name="Zhang H."/>
            <person name="Shen G."/>
            <person name="Guo B."/>
            <person name="Wei J."/>
            <person name="Xu J."/>
            <person name="St-Pierre B."/>
            <person name="Chen S."/>
            <person name="Sun C."/>
        </authorList>
    </citation>
    <scope>NUCLEOTIDE SEQUENCE [LARGE SCALE GENOMIC DNA]</scope>
</reference>
<proteinExistence type="predicted"/>
<evidence type="ECO:0000313" key="2">
    <source>
        <dbReference type="Proteomes" id="UP001060085"/>
    </source>
</evidence>
<dbReference type="EMBL" id="CM044704">
    <property type="protein sequence ID" value="KAI5669805.1"/>
    <property type="molecule type" value="Genomic_DNA"/>
</dbReference>
<comment type="caution">
    <text evidence="1">The sequence shown here is derived from an EMBL/GenBank/DDBJ whole genome shotgun (WGS) entry which is preliminary data.</text>
</comment>